<dbReference type="PROSITE" id="PS52042">
    <property type="entry name" value="GLOBIN_CP_ADGB"/>
    <property type="match status" value="1"/>
</dbReference>
<feature type="region of interest" description="Disordered" evidence="1">
    <location>
        <begin position="739"/>
        <end position="761"/>
    </location>
</feature>
<dbReference type="OrthoDB" id="9374162at2759"/>
<dbReference type="Pfam" id="PF22068">
    <property type="entry name" value="Androglobin_II"/>
    <property type="match status" value="1"/>
</dbReference>
<sequence length="1104" mass="124890">MPFDEANNLLLPASTCQSELWPMLLAKALIKVANTNLPGTKPQTADSAAGKDSSFNDSKNDPTEQEKSTPEVVVCASYYPLQPHHNSFGTRASQLEAPPKPPPVPQWKLIRPPKEINVTDEPRKLSLSKPEQFIEVASPFLSYSVKSSAGPILELEARKSAQGKQSHGSPLVSIAEREETDCSGGLEPDAAERTTNKPNHNRQNRDRPKTALEDRLTADPTTPINPILQETWVDLDDFAKCFQTLLVFHTPQCFPHQIHKSNFKLFVFTEHRPAQNCNRHQLYWSLEVKGTHYLCVDSVHHPQIHISFSALLLWADTAEEILTAQTFSWKSLQSELPILTIKTTTSKAAVLNLPPGRHVLSFQTKAALGYHVHLYSKTPFIFGDEETIIARFIEQASSIFKALSRVVSSFSDEQDQPAARRNLEETHCPQNINTSLAKGEHQEVFNFAVYSMLCEALGRKLTSEERFAVLALTADPSPLAMDPKEHSDTCRKEHLSASKILSDIWPKVESDAEKHAALLLRYIIDRSESKAELYPCQQDEWTRVSFADYSVPLQDTANSWVLVFREVFLVSKKMLLVPKIYSPIPNCLLHIINNDTGEELDRLFSNVAEHVYQPNKLGYTFVAEAVTPECPPVGAKWRMRLIGSRELLPKLSRENPLNTFSVKELRDYYIPNEKNLICRYFVEVTADVVGTVQFQTSKTDVLIRLSILDQENEMASNTGKGHVVIPVFCFLANKDTLQQRDEEDKTAGNSDSSSDQPPTETLSHKYVVQAEVLHSWDLDESQLAFVHKLRDLEKNEMREYQPEDLNQSSTTTSETPKAQRKGKGDKEKEKEKEKGKPATSPKSVSRQETSLDQTKANWTLRVVSDTGQSESIKVTKDTERRTGSKPLKKPGRWLRQAAALQSRLKFCNQLQHQAGDETSTDDTENGEPAVHEFGPDISLNPSNKKLTNASCSCPSTDYTPFIRRQTDFPALMDSQMEEIQQRERLEKIQTYRLIRDNVLEHQKQQQLNRKQLRTHHPEIYENMQHCKIFLDACEALSNRQMANIKMEQEAKQALEEAQQAALEKTTPTLLPPSSPTNVPRVLAKRNDGHWHHSQLSSTDTSQQY</sequence>
<accession>A0A7J5YK74</accession>
<feature type="compositionally biased region" description="Polar residues" evidence="1">
    <location>
        <begin position="840"/>
        <end position="857"/>
    </location>
</feature>
<keyword evidence="4" id="KW-1185">Reference proteome</keyword>
<feature type="compositionally biased region" description="Basic and acidic residues" evidence="1">
    <location>
        <begin position="873"/>
        <end position="882"/>
    </location>
</feature>
<feature type="region of interest" description="Disordered" evidence="1">
    <location>
        <begin position="1056"/>
        <end position="1104"/>
    </location>
</feature>
<dbReference type="InterPro" id="IPR054094">
    <property type="entry name" value="Androglobin_IV"/>
</dbReference>
<organism evidence="3 4">
    <name type="scientific">Dissostichus mawsoni</name>
    <name type="common">Antarctic cod</name>
    <dbReference type="NCBI Taxonomy" id="36200"/>
    <lineage>
        <taxon>Eukaryota</taxon>
        <taxon>Metazoa</taxon>
        <taxon>Chordata</taxon>
        <taxon>Craniata</taxon>
        <taxon>Vertebrata</taxon>
        <taxon>Euteleostomi</taxon>
        <taxon>Actinopterygii</taxon>
        <taxon>Neopterygii</taxon>
        <taxon>Teleostei</taxon>
        <taxon>Neoteleostei</taxon>
        <taxon>Acanthomorphata</taxon>
        <taxon>Eupercaria</taxon>
        <taxon>Perciformes</taxon>
        <taxon>Notothenioidei</taxon>
        <taxon>Nototheniidae</taxon>
        <taxon>Dissostichus</taxon>
    </lineage>
</organism>
<dbReference type="Pfam" id="PF22069">
    <property type="entry name" value="Androglobin_IV"/>
    <property type="match status" value="1"/>
</dbReference>
<protein>
    <recommendedName>
        <fullName evidence="2">Globin domain-containing protein</fullName>
    </recommendedName>
</protein>
<evidence type="ECO:0000256" key="1">
    <source>
        <dbReference type="SAM" id="MobiDB-lite"/>
    </source>
</evidence>
<dbReference type="InterPro" id="IPR054093">
    <property type="entry name" value="Androglobin_II"/>
</dbReference>
<dbReference type="AlphaFoldDB" id="A0A7J5YK74"/>
<dbReference type="PANTHER" id="PTHR46298">
    <property type="entry name" value="ANDROGLOBIN"/>
    <property type="match status" value="1"/>
</dbReference>
<reference evidence="3 4" key="1">
    <citation type="submission" date="2020-03" db="EMBL/GenBank/DDBJ databases">
        <title>Dissostichus mawsoni Genome sequencing and assembly.</title>
        <authorList>
            <person name="Park H."/>
        </authorList>
    </citation>
    <scope>NUCLEOTIDE SEQUENCE [LARGE SCALE GENOMIC DNA]</scope>
    <source>
        <strain evidence="3">DM0001</strain>
        <tissue evidence="3">Muscle</tissue>
    </source>
</reference>
<feature type="compositionally biased region" description="Polar residues" evidence="1">
    <location>
        <begin position="1093"/>
        <end position="1104"/>
    </location>
</feature>
<feature type="compositionally biased region" description="Basic and acidic residues" evidence="1">
    <location>
        <begin position="58"/>
        <end position="69"/>
    </location>
</feature>
<feature type="compositionally biased region" description="Polar residues" evidence="1">
    <location>
        <begin position="747"/>
        <end position="761"/>
    </location>
</feature>
<dbReference type="EMBL" id="JAAKFY010000011">
    <property type="protein sequence ID" value="KAF3849892.1"/>
    <property type="molecule type" value="Genomic_DNA"/>
</dbReference>
<feature type="region of interest" description="Disordered" evidence="1">
    <location>
        <begin position="39"/>
        <end position="71"/>
    </location>
</feature>
<feature type="region of interest" description="Disordered" evidence="1">
    <location>
        <begin position="86"/>
        <end position="109"/>
    </location>
</feature>
<feature type="domain" description="Globin" evidence="2">
    <location>
        <begin position="373"/>
        <end position="570"/>
    </location>
</feature>
<evidence type="ECO:0000313" key="4">
    <source>
        <dbReference type="Proteomes" id="UP000518266"/>
    </source>
</evidence>
<comment type="caution">
    <text evidence="3">The sequence shown here is derived from an EMBL/GenBank/DDBJ whole genome shotgun (WGS) entry which is preliminary data.</text>
</comment>
<evidence type="ECO:0000313" key="3">
    <source>
        <dbReference type="EMBL" id="KAF3849892.1"/>
    </source>
</evidence>
<proteinExistence type="predicted"/>
<dbReference type="InterPro" id="IPR057249">
    <property type="entry name" value="Globin_CP_ADGB"/>
</dbReference>
<dbReference type="CDD" id="cd22307">
    <property type="entry name" value="Adgb_C_mid-like"/>
    <property type="match status" value="1"/>
</dbReference>
<dbReference type="InterPro" id="IPR054095">
    <property type="entry name" value="Androglobin_V"/>
</dbReference>
<name>A0A7J5YK74_DISMA</name>
<feature type="region of interest" description="Disordered" evidence="1">
    <location>
        <begin position="912"/>
        <end position="941"/>
    </location>
</feature>
<dbReference type="Pfam" id="PF22070">
    <property type="entry name" value="Androglobin_V"/>
    <property type="match status" value="2"/>
</dbReference>
<dbReference type="Proteomes" id="UP000518266">
    <property type="component" value="Unassembled WGS sequence"/>
</dbReference>
<feature type="compositionally biased region" description="Polar residues" evidence="1">
    <location>
        <begin position="804"/>
        <end position="816"/>
    </location>
</feature>
<feature type="compositionally biased region" description="Basic and acidic residues" evidence="1">
    <location>
        <begin position="203"/>
        <end position="217"/>
    </location>
</feature>
<feature type="compositionally biased region" description="Low complexity" evidence="1">
    <location>
        <begin position="1056"/>
        <end position="1068"/>
    </location>
</feature>
<gene>
    <name evidence="3" type="ORF">F7725_019611</name>
</gene>
<feature type="compositionally biased region" description="Basic and acidic residues" evidence="1">
    <location>
        <begin position="822"/>
        <end position="836"/>
    </location>
</feature>
<dbReference type="PANTHER" id="PTHR46298:SF1">
    <property type="entry name" value="ANDROGLOBIN"/>
    <property type="match status" value="1"/>
</dbReference>
<feature type="region of interest" description="Disordered" evidence="1">
    <location>
        <begin position="798"/>
        <end position="891"/>
    </location>
</feature>
<feature type="region of interest" description="Disordered" evidence="1">
    <location>
        <begin position="159"/>
        <end position="220"/>
    </location>
</feature>
<dbReference type="InterPro" id="IPR053033">
    <property type="entry name" value="Androglobin-like"/>
</dbReference>
<evidence type="ECO:0000259" key="2">
    <source>
        <dbReference type="PROSITE" id="PS52042"/>
    </source>
</evidence>